<dbReference type="EMBL" id="DRUB01000094">
    <property type="protein sequence ID" value="HHR96205.1"/>
    <property type="molecule type" value="Genomic_DNA"/>
</dbReference>
<gene>
    <name evidence="2" type="ORF">ENL47_05225</name>
    <name evidence="1" type="ORF">ENM84_06350</name>
</gene>
<proteinExistence type="predicted"/>
<evidence type="ECO:0000313" key="2">
    <source>
        <dbReference type="EMBL" id="HHR96205.1"/>
    </source>
</evidence>
<evidence type="ECO:0000313" key="1">
    <source>
        <dbReference type="EMBL" id="HHP82266.1"/>
    </source>
</evidence>
<protein>
    <submittedName>
        <fullName evidence="1">Uncharacterized protein</fullName>
    </submittedName>
</protein>
<organism evidence="1">
    <name type="scientific">Ignisphaera aggregans</name>
    <dbReference type="NCBI Taxonomy" id="334771"/>
    <lineage>
        <taxon>Archaea</taxon>
        <taxon>Thermoproteota</taxon>
        <taxon>Thermoprotei</taxon>
        <taxon>Desulfurococcales</taxon>
        <taxon>Desulfurococcaceae</taxon>
        <taxon>Ignisphaera</taxon>
    </lineage>
</organism>
<name>A0A7C5XLB2_9CREN</name>
<reference evidence="1" key="1">
    <citation type="journal article" date="2020" name="mSystems">
        <title>Genome- and Community-Level Interaction Insights into Carbon Utilization and Element Cycling Functions of Hydrothermarchaeota in Hydrothermal Sediment.</title>
        <authorList>
            <person name="Zhou Z."/>
            <person name="Liu Y."/>
            <person name="Xu W."/>
            <person name="Pan J."/>
            <person name="Luo Z.H."/>
            <person name="Li M."/>
        </authorList>
    </citation>
    <scope>NUCLEOTIDE SEQUENCE [LARGE SCALE GENOMIC DNA]</scope>
    <source>
        <strain evidence="2">SpSt-1</strain>
        <strain evidence="1">SpSt-1121</strain>
    </source>
</reference>
<comment type="caution">
    <text evidence="1">The sequence shown here is derived from an EMBL/GenBank/DDBJ whole genome shotgun (WGS) entry which is preliminary data.</text>
</comment>
<dbReference type="AlphaFoldDB" id="A0A7C5XLB2"/>
<dbReference type="SUPFAM" id="SSF143437">
    <property type="entry name" value="THUMP domain-like"/>
    <property type="match status" value="1"/>
</dbReference>
<sequence length="192" mass="22050">MYKDIEEITLDFNIIITCEPGRENIDWAFSQINNCIGTSYIVVKIRSSLILLNISDPYSTWYKLKTCLYGKDTPIHRVIPVDVVVEPIINKIAQEAQKYALSRIPQNSSFRITLHGKVYVINEKGRLIKIPSIEAIRTIAEGINRRVDLENPEWVVYIRSVPIRRWNVLTAISVAKAIVFKNIRIGEPMNPL</sequence>
<accession>A0A7C5XLB2</accession>
<dbReference type="EMBL" id="DRZI01000271">
    <property type="protein sequence ID" value="HHP82266.1"/>
    <property type="molecule type" value="Genomic_DNA"/>
</dbReference>